<feature type="domain" description="PA" evidence="12">
    <location>
        <begin position="62"/>
        <end position="138"/>
    </location>
</feature>
<evidence type="ECO:0000313" key="13">
    <source>
        <dbReference type="EMBL" id="KIY95705.1"/>
    </source>
</evidence>
<dbReference type="EC" id="3.4.23.-" evidence="13"/>
<evidence type="ECO:0000256" key="9">
    <source>
        <dbReference type="SAM" id="MobiDB-lite"/>
    </source>
</evidence>
<dbReference type="AlphaFoldDB" id="A0A0D2MLL4"/>
<dbReference type="KEGG" id="mng:MNEG_12258"/>
<feature type="transmembrane region" description="Helical" evidence="10">
    <location>
        <begin position="249"/>
        <end position="277"/>
    </location>
</feature>
<feature type="transmembrane region" description="Helical" evidence="10">
    <location>
        <begin position="446"/>
        <end position="467"/>
    </location>
</feature>
<evidence type="ECO:0000256" key="10">
    <source>
        <dbReference type="SAM" id="Phobius"/>
    </source>
</evidence>
<dbReference type="OrthoDB" id="29661at2759"/>
<dbReference type="GO" id="GO:0030660">
    <property type="term" value="C:Golgi-associated vesicle membrane"/>
    <property type="evidence" value="ECO:0007669"/>
    <property type="project" value="TreeGrafter"/>
</dbReference>
<dbReference type="GO" id="GO:0005765">
    <property type="term" value="C:lysosomal membrane"/>
    <property type="evidence" value="ECO:0007669"/>
    <property type="project" value="TreeGrafter"/>
</dbReference>
<dbReference type="GO" id="GO:0098554">
    <property type="term" value="C:cytoplasmic side of endoplasmic reticulum membrane"/>
    <property type="evidence" value="ECO:0007669"/>
    <property type="project" value="TreeGrafter"/>
</dbReference>
<dbReference type="EMBL" id="KK103368">
    <property type="protein sequence ID" value="KIY95705.1"/>
    <property type="molecule type" value="Genomic_DNA"/>
</dbReference>
<feature type="transmembrane region" description="Helical" evidence="10">
    <location>
        <begin position="289"/>
        <end position="313"/>
    </location>
</feature>
<evidence type="ECO:0000256" key="3">
    <source>
        <dbReference type="ARBA" id="ARBA00006859"/>
    </source>
</evidence>
<dbReference type="GeneID" id="25729602"/>
<dbReference type="InterPro" id="IPR007369">
    <property type="entry name" value="Peptidase_A22B_SPP"/>
</dbReference>
<dbReference type="InterPro" id="IPR046450">
    <property type="entry name" value="PA_dom_sf"/>
</dbReference>
<gene>
    <name evidence="13" type="ORF">MNEG_12258</name>
</gene>
<accession>A0A0D2MLL4</accession>
<keyword evidence="11" id="KW-0732">Signal</keyword>
<feature type="region of interest" description="Disordered" evidence="9">
    <location>
        <begin position="489"/>
        <end position="560"/>
    </location>
</feature>
<evidence type="ECO:0000256" key="2">
    <source>
        <dbReference type="ARBA" id="ARBA00004337"/>
    </source>
</evidence>
<protein>
    <submittedName>
        <fullName evidence="13">Signal peptide peptidase-like 2B</fullName>
        <ecNumber evidence="13">3.4.23.-</ecNumber>
    </submittedName>
</protein>
<comment type="subcellular location">
    <subcellularLocation>
        <location evidence="2">Endosome membrane</location>
        <topology evidence="2">Multi-pass membrane protein</topology>
    </subcellularLocation>
</comment>
<keyword evidence="5" id="KW-0967">Endosome</keyword>
<evidence type="ECO:0000256" key="11">
    <source>
        <dbReference type="SAM" id="SignalP"/>
    </source>
</evidence>
<evidence type="ECO:0000256" key="1">
    <source>
        <dbReference type="ARBA" id="ARBA00003012"/>
    </source>
</evidence>
<feature type="transmembrane region" description="Helical" evidence="10">
    <location>
        <begin position="407"/>
        <end position="426"/>
    </location>
</feature>
<feature type="chain" id="PRO_5002247055" evidence="11">
    <location>
        <begin position="18"/>
        <end position="560"/>
    </location>
</feature>
<dbReference type="GO" id="GO:0042500">
    <property type="term" value="F:aspartic endopeptidase activity, intramembrane cleaving"/>
    <property type="evidence" value="ECO:0007669"/>
    <property type="project" value="InterPro"/>
</dbReference>
<comment type="similarity">
    <text evidence="3">Belongs to the peptidase A22B family.</text>
</comment>
<feature type="transmembrane region" description="Helical" evidence="10">
    <location>
        <begin position="319"/>
        <end position="336"/>
    </location>
</feature>
<evidence type="ECO:0000256" key="6">
    <source>
        <dbReference type="ARBA" id="ARBA00022801"/>
    </source>
</evidence>
<dbReference type="RefSeq" id="XP_013894725.1">
    <property type="nucleotide sequence ID" value="XM_014039271.1"/>
</dbReference>
<feature type="compositionally biased region" description="Low complexity" evidence="9">
    <location>
        <begin position="502"/>
        <end position="520"/>
    </location>
</feature>
<keyword evidence="8 10" id="KW-0472">Membrane</keyword>
<dbReference type="Gene3D" id="3.50.30.30">
    <property type="match status" value="1"/>
</dbReference>
<dbReference type="PANTHER" id="PTHR12174:SF75">
    <property type="entry name" value="SIGNAL PEPTIDE PEPTIDASE-LIKE 2"/>
    <property type="match status" value="1"/>
</dbReference>
<comment type="function">
    <text evidence="1">Intramembrane-cleaving aspartic protease (I-CLiP) that cleaves type II membrane signal peptides in the hydrophobic plane of the membrane.</text>
</comment>
<reference evidence="13 14" key="1">
    <citation type="journal article" date="2013" name="BMC Genomics">
        <title>Reconstruction of the lipid metabolism for the microalga Monoraphidium neglectum from its genome sequence reveals characteristics suitable for biofuel production.</title>
        <authorList>
            <person name="Bogen C."/>
            <person name="Al-Dilaimi A."/>
            <person name="Albersmeier A."/>
            <person name="Wichmann J."/>
            <person name="Grundmann M."/>
            <person name="Rupp O."/>
            <person name="Lauersen K.J."/>
            <person name="Blifernez-Klassen O."/>
            <person name="Kalinowski J."/>
            <person name="Goesmann A."/>
            <person name="Mussgnug J.H."/>
            <person name="Kruse O."/>
        </authorList>
    </citation>
    <scope>NUCLEOTIDE SEQUENCE [LARGE SCALE GENOMIC DNA]</scope>
    <source>
        <strain evidence="13 14">SAG 48.87</strain>
    </source>
</reference>
<dbReference type="GO" id="GO:0010008">
    <property type="term" value="C:endosome membrane"/>
    <property type="evidence" value="ECO:0007669"/>
    <property type="project" value="UniProtKB-SubCell"/>
</dbReference>
<sequence>MWAIVVGALVVAVGARAEDICEGPVVELQLESQDGSFVETEYGVVGAFGTIPSLNGSRPVRLVAAEPLDACGPLEQQLEGAVAVARRGACSFVAKYLAVLAAGGSALLMFNDAPEPGDQKVNGTIPAISIDHDLGAKLVNLTRAGPVVLISVALLDLPPLDAGAALLWLMAVLTVAGGALWSGRDHAEGVKAAAAAGGDADAARRARERGGAGGPAGGALDVTAAGAVAFVGVASAMLLLLYFFMDKAFFYFILGVFTITSAQAMGVALAAAVAAAAPALAARDALVPFIGPVPLPALIAAPPSLATAAVWAAFRGAAWSWPLLDALGICLMLLVLRTLRLGSLRVACVLLPLCFLYDVFFVFIQPLLFGGGESVMVEVARGAGADEVMPMLLRVPRLQGPPIARGGYSMLGFGDIILPGLLVALMRRVDIDLRLPWPRGYFLPALAGYGPALLYLVPCTLGTVLALTAARGDLRRLWAEDSSSGGGGGWALLLQEEPEPGPAQQQQRGAGTGAGAAAWRAGGGEGWPGGAGGGGGARHSPTGSSTRLLSRGGSQLGGAV</sequence>
<evidence type="ECO:0000256" key="8">
    <source>
        <dbReference type="ARBA" id="ARBA00023136"/>
    </source>
</evidence>
<name>A0A0D2MLL4_9CHLO</name>
<dbReference type="InterPro" id="IPR003137">
    <property type="entry name" value="PA_domain"/>
</dbReference>
<feature type="transmembrane region" description="Helical" evidence="10">
    <location>
        <begin position="219"/>
        <end position="243"/>
    </location>
</feature>
<feature type="transmembrane region" description="Helical" evidence="10">
    <location>
        <begin position="348"/>
        <end position="369"/>
    </location>
</feature>
<dbReference type="SUPFAM" id="SSF52025">
    <property type="entry name" value="PA domain"/>
    <property type="match status" value="1"/>
</dbReference>
<feature type="transmembrane region" description="Helical" evidence="10">
    <location>
        <begin position="162"/>
        <end position="181"/>
    </location>
</feature>
<keyword evidence="4 10" id="KW-0812">Transmembrane</keyword>
<keyword evidence="14" id="KW-1185">Reference proteome</keyword>
<evidence type="ECO:0000256" key="5">
    <source>
        <dbReference type="ARBA" id="ARBA00022753"/>
    </source>
</evidence>
<evidence type="ECO:0000256" key="4">
    <source>
        <dbReference type="ARBA" id="ARBA00022692"/>
    </source>
</evidence>
<evidence type="ECO:0000256" key="7">
    <source>
        <dbReference type="ARBA" id="ARBA00022989"/>
    </source>
</evidence>
<dbReference type="Pfam" id="PF02225">
    <property type="entry name" value="PA"/>
    <property type="match status" value="1"/>
</dbReference>
<organism evidence="13 14">
    <name type="scientific">Monoraphidium neglectum</name>
    <dbReference type="NCBI Taxonomy" id="145388"/>
    <lineage>
        <taxon>Eukaryota</taxon>
        <taxon>Viridiplantae</taxon>
        <taxon>Chlorophyta</taxon>
        <taxon>core chlorophytes</taxon>
        <taxon>Chlorophyceae</taxon>
        <taxon>CS clade</taxon>
        <taxon>Sphaeropleales</taxon>
        <taxon>Selenastraceae</taxon>
        <taxon>Monoraphidium</taxon>
    </lineage>
</organism>
<dbReference type="InterPro" id="IPR006639">
    <property type="entry name" value="Preselin/SPP"/>
</dbReference>
<feature type="compositionally biased region" description="Gly residues" evidence="9">
    <location>
        <begin position="521"/>
        <end position="537"/>
    </location>
</feature>
<keyword evidence="7 10" id="KW-1133">Transmembrane helix</keyword>
<proteinExistence type="inferred from homology"/>
<dbReference type="PANTHER" id="PTHR12174">
    <property type="entry name" value="SIGNAL PEPTIDE PEPTIDASE"/>
    <property type="match status" value="1"/>
</dbReference>
<feature type="compositionally biased region" description="Low complexity" evidence="9">
    <location>
        <begin position="542"/>
        <end position="553"/>
    </location>
</feature>
<keyword evidence="6 13" id="KW-0378">Hydrolase</keyword>
<dbReference type="GO" id="GO:0033619">
    <property type="term" value="P:membrane protein proteolysis"/>
    <property type="evidence" value="ECO:0007669"/>
    <property type="project" value="TreeGrafter"/>
</dbReference>
<dbReference type="Proteomes" id="UP000054498">
    <property type="component" value="Unassembled WGS sequence"/>
</dbReference>
<evidence type="ECO:0000259" key="12">
    <source>
        <dbReference type="Pfam" id="PF02225"/>
    </source>
</evidence>
<dbReference type="Pfam" id="PF04258">
    <property type="entry name" value="Peptidase_A22B"/>
    <property type="match status" value="1"/>
</dbReference>
<feature type="signal peptide" evidence="11">
    <location>
        <begin position="1"/>
        <end position="17"/>
    </location>
</feature>
<dbReference type="GO" id="GO:0098553">
    <property type="term" value="C:lumenal side of endoplasmic reticulum membrane"/>
    <property type="evidence" value="ECO:0007669"/>
    <property type="project" value="TreeGrafter"/>
</dbReference>
<dbReference type="SMART" id="SM00730">
    <property type="entry name" value="PSN"/>
    <property type="match status" value="1"/>
</dbReference>
<evidence type="ECO:0000313" key="14">
    <source>
        <dbReference type="Proteomes" id="UP000054498"/>
    </source>
</evidence>